<evidence type="ECO:0000313" key="2">
    <source>
        <dbReference type="EMBL" id="RLV62478.1"/>
    </source>
</evidence>
<dbReference type="EMBL" id="QUSF01007201">
    <property type="protein sequence ID" value="RLV62478.1"/>
    <property type="molecule type" value="Genomic_DNA"/>
</dbReference>
<organism evidence="2 3">
    <name type="scientific">Chloebia gouldiae</name>
    <name type="common">Gouldian finch</name>
    <name type="synonym">Erythrura gouldiae</name>
    <dbReference type="NCBI Taxonomy" id="44316"/>
    <lineage>
        <taxon>Eukaryota</taxon>
        <taxon>Metazoa</taxon>
        <taxon>Chordata</taxon>
        <taxon>Craniata</taxon>
        <taxon>Vertebrata</taxon>
        <taxon>Euteleostomi</taxon>
        <taxon>Archelosauria</taxon>
        <taxon>Archosauria</taxon>
        <taxon>Dinosauria</taxon>
        <taxon>Saurischia</taxon>
        <taxon>Theropoda</taxon>
        <taxon>Coelurosauria</taxon>
        <taxon>Aves</taxon>
        <taxon>Neognathae</taxon>
        <taxon>Neoaves</taxon>
        <taxon>Telluraves</taxon>
        <taxon>Australaves</taxon>
        <taxon>Passeriformes</taxon>
        <taxon>Passeroidea</taxon>
        <taxon>Passeridae</taxon>
        <taxon>Chloebia</taxon>
    </lineage>
</organism>
<evidence type="ECO:0000313" key="3">
    <source>
        <dbReference type="Proteomes" id="UP000276834"/>
    </source>
</evidence>
<keyword evidence="3" id="KW-1185">Reference proteome</keyword>
<evidence type="ECO:0000256" key="1">
    <source>
        <dbReference type="SAM" id="MobiDB-lite"/>
    </source>
</evidence>
<sequence>MLVNFAFKSFPGRAAAECGASVLASPLHALEESLCKPPGRAGAPMGVVRAPSCGAGGSTVWSGAERRQSVAFRLPQQRGPGGGRAGCPRAPAAGSHWAPQHQDVPALRPGPGLARLLLCRRPRAFPCAAA</sequence>
<proteinExistence type="predicted"/>
<feature type="region of interest" description="Disordered" evidence="1">
    <location>
        <begin position="75"/>
        <end position="105"/>
    </location>
</feature>
<accession>A0A3L8Q5J3</accession>
<dbReference type="AlphaFoldDB" id="A0A3L8Q5J3"/>
<dbReference type="Proteomes" id="UP000276834">
    <property type="component" value="Unassembled WGS sequence"/>
</dbReference>
<comment type="caution">
    <text evidence="2">The sequence shown here is derived from an EMBL/GenBank/DDBJ whole genome shotgun (WGS) entry which is preliminary data.</text>
</comment>
<gene>
    <name evidence="2" type="ORF">DV515_00019277</name>
</gene>
<protein>
    <submittedName>
        <fullName evidence="2">Uncharacterized protein</fullName>
    </submittedName>
</protein>
<reference evidence="2 3" key="1">
    <citation type="journal article" date="2018" name="Proc. R. Soc. B">
        <title>A non-coding region near Follistatin controls head colour polymorphism in the Gouldian finch.</title>
        <authorList>
            <person name="Toomey M.B."/>
            <person name="Marques C.I."/>
            <person name="Andrade P."/>
            <person name="Araujo P.M."/>
            <person name="Sabatino S."/>
            <person name="Gazda M.A."/>
            <person name="Afonso S."/>
            <person name="Lopes R.J."/>
            <person name="Corbo J.C."/>
            <person name="Carneiro M."/>
        </authorList>
    </citation>
    <scope>NUCLEOTIDE SEQUENCE [LARGE SCALE GENOMIC DNA]</scope>
    <source>
        <strain evidence="2">Red01</strain>
        <tissue evidence="2">Muscle</tissue>
    </source>
</reference>
<name>A0A3L8Q5J3_CHLGU</name>